<dbReference type="Pfam" id="PF03492">
    <property type="entry name" value="Methyltransf_7"/>
    <property type="match status" value="1"/>
</dbReference>
<dbReference type="Proteomes" id="UP001652623">
    <property type="component" value="Chromosome 2"/>
</dbReference>
<evidence type="ECO:0000256" key="3">
    <source>
        <dbReference type="ARBA" id="ARBA00022723"/>
    </source>
</evidence>
<dbReference type="PANTHER" id="PTHR31009">
    <property type="entry name" value="S-ADENOSYL-L-METHIONINE:CARBOXYL METHYLTRANSFERASE FAMILY PROTEIN"/>
    <property type="match status" value="1"/>
</dbReference>
<dbReference type="Gene3D" id="1.10.1200.270">
    <property type="entry name" value="Methyltransferase, alpha-helical capping domain"/>
    <property type="match status" value="1"/>
</dbReference>
<evidence type="ECO:0000256" key="4">
    <source>
        <dbReference type="ARBA" id="ARBA00022842"/>
    </source>
</evidence>
<name>A0ABM3IK13_ZIZJJ</name>
<gene>
    <name evidence="6" type="primary">LOC107418651</name>
</gene>
<protein>
    <submittedName>
        <fullName evidence="6">Loganic acid O-methyltransferase-like isoform X2</fullName>
    </submittedName>
</protein>
<accession>A0ABM3IK13</accession>
<sequence>MEAEGTRNELNEQHPMKGGDGLYSYANNFEIQRAASDATKQLINMAIAEKLDKEILLNSKTFRIADLGCSVGPNTFFAVQNIVEALESKYKQCQELNSQISEFLVLFNDHTTNDFNLLFTSLPQNRPYYAAGVPGSFYDRLFPKASLHFVHSSIAAILWLSGAPKEVMNKNSPDWNKGRIHYLNSGAQVVRAYKAQFVKDMEQFLQVRAQEIVYGGLMVLIISGIPNGTHHSQGLQCMTLDLLGSCLMGLVRKGETEERREMATEEARTVQEAYPTMGGDGLYTAGLRNYLYSICVCVYIYIYIDALI</sequence>
<keyword evidence="4" id="KW-0460">Magnesium</keyword>
<keyword evidence="5" id="KW-1185">Reference proteome</keyword>
<evidence type="ECO:0000313" key="6">
    <source>
        <dbReference type="RefSeq" id="XP_048330075.2"/>
    </source>
</evidence>
<keyword evidence="1" id="KW-0489">Methyltransferase</keyword>
<dbReference type="RefSeq" id="XP_048330075.2">
    <property type="nucleotide sequence ID" value="XM_048474118.2"/>
</dbReference>
<dbReference type="InterPro" id="IPR042086">
    <property type="entry name" value="MeTrfase_capping"/>
</dbReference>
<evidence type="ECO:0000256" key="2">
    <source>
        <dbReference type="ARBA" id="ARBA00022679"/>
    </source>
</evidence>
<dbReference type="InterPro" id="IPR005299">
    <property type="entry name" value="MeTrfase_7"/>
</dbReference>
<evidence type="ECO:0000313" key="5">
    <source>
        <dbReference type="Proteomes" id="UP001652623"/>
    </source>
</evidence>
<evidence type="ECO:0000256" key="1">
    <source>
        <dbReference type="ARBA" id="ARBA00022603"/>
    </source>
</evidence>
<dbReference type="SUPFAM" id="SSF53335">
    <property type="entry name" value="S-adenosyl-L-methionine-dependent methyltransferases"/>
    <property type="match status" value="1"/>
</dbReference>
<organism evidence="5 6">
    <name type="scientific">Ziziphus jujuba</name>
    <name type="common">Chinese jujube</name>
    <name type="synonym">Ziziphus sativa</name>
    <dbReference type="NCBI Taxonomy" id="326968"/>
    <lineage>
        <taxon>Eukaryota</taxon>
        <taxon>Viridiplantae</taxon>
        <taxon>Streptophyta</taxon>
        <taxon>Embryophyta</taxon>
        <taxon>Tracheophyta</taxon>
        <taxon>Spermatophyta</taxon>
        <taxon>Magnoliopsida</taxon>
        <taxon>eudicotyledons</taxon>
        <taxon>Gunneridae</taxon>
        <taxon>Pentapetalae</taxon>
        <taxon>rosids</taxon>
        <taxon>fabids</taxon>
        <taxon>Rosales</taxon>
        <taxon>Rhamnaceae</taxon>
        <taxon>Paliureae</taxon>
        <taxon>Ziziphus</taxon>
    </lineage>
</organism>
<dbReference type="GeneID" id="107418651"/>
<dbReference type="Gene3D" id="3.40.50.150">
    <property type="entry name" value="Vaccinia Virus protein VP39"/>
    <property type="match status" value="1"/>
</dbReference>
<reference evidence="6" key="1">
    <citation type="submission" date="2025-08" db="UniProtKB">
        <authorList>
            <consortium name="RefSeq"/>
        </authorList>
    </citation>
    <scope>IDENTIFICATION</scope>
    <source>
        <tissue evidence="6">Seedling</tissue>
    </source>
</reference>
<proteinExistence type="predicted"/>
<dbReference type="InterPro" id="IPR029063">
    <property type="entry name" value="SAM-dependent_MTases_sf"/>
</dbReference>
<keyword evidence="3" id="KW-0479">Metal-binding</keyword>
<keyword evidence="2" id="KW-0808">Transferase</keyword>